<organism evidence="1 2">
    <name type="scientific">Phyllosticta paracitricarpa</name>
    <dbReference type="NCBI Taxonomy" id="2016321"/>
    <lineage>
        <taxon>Eukaryota</taxon>
        <taxon>Fungi</taxon>
        <taxon>Dikarya</taxon>
        <taxon>Ascomycota</taxon>
        <taxon>Pezizomycotina</taxon>
        <taxon>Dothideomycetes</taxon>
        <taxon>Dothideomycetes incertae sedis</taxon>
        <taxon>Botryosphaeriales</taxon>
        <taxon>Phyllostictaceae</taxon>
        <taxon>Phyllosticta</taxon>
    </lineage>
</organism>
<comment type="caution">
    <text evidence="1">The sequence shown here is derived from an EMBL/GenBank/DDBJ whole genome shotgun (WGS) entry which is preliminary data.</text>
</comment>
<protein>
    <submittedName>
        <fullName evidence="1">Uncharacterized protein</fullName>
    </submittedName>
</protein>
<evidence type="ECO:0000313" key="2">
    <source>
        <dbReference type="Proteomes" id="UP001367316"/>
    </source>
</evidence>
<evidence type="ECO:0000313" key="1">
    <source>
        <dbReference type="EMBL" id="KAK7613342.1"/>
    </source>
</evidence>
<dbReference type="Proteomes" id="UP001367316">
    <property type="component" value="Unassembled WGS sequence"/>
</dbReference>
<sequence length="290" mass="32139">MEVGRGLPNDVIHRALPFSPSTTYMYLPRYPPSQDPPWRPFSHSPFSARSVGQSVSQSINQSVNQSIRQFNRKVVKCGDISNEDRPGTRPASTSGVVVYSSTPPALLPRTTCVSSLFFFFSFLFLPPFFSAGQRWLIGTQCTRFARSTTGSSQWTRSFNLLGPARGRERAGWLRLFCFGAWEGQKAVWLAGWLRKEVKYVCCLRGWGGGKNEGGCRSDEQEVICRGGPGKGTRKRVGEYVTRVLYGFGRMRKGRVQAGHLHVQKEPKIAGMQRQAGCADIAGHETPAAGL</sequence>
<name>A0ABR1NDS9_9PEZI</name>
<reference evidence="1 2" key="1">
    <citation type="submission" date="2024-04" db="EMBL/GenBank/DDBJ databases">
        <title>Phyllosticta paracitricarpa is synonymous to the EU quarantine fungus P. citricarpa based on phylogenomic analyses.</title>
        <authorList>
            <consortium name="Lawrence Berkeley National Laboratory"/>
            <person name="Van ingen-buijs V.A."/>
            <person name="Van westerhoven A.C."/>
            <person name="Haridas S."/>
            <person name="Skiadas P."/>
            <person name="Martin F."/>
            <person name="Groenewald J.Z."/>
            <person name="Crous P.W."/>
            <person name="Seidl M.F."/>
        </authorList>
    </citation>
    <scope>NUCLEOTIDE SEQUENCE [LARGE SCALE GENOMIC DNA]</scope>
    <source>
        <strain evidence="1 2">CBS 141358</strain>
    </source>
</reference>
<keyword evidence="2" id="KW-1185">Reference proteome</keyword>
<proteinExistence type="predicted"/>
<gene>
    <name evidence="1" type="ORF">JOL62DRAFT_409734</name>
</gene>
<dbReference type="EMBL" id="JBBPBF010000007">
    <property type="protein sequence ID" value="KAK7613342.1"/>
    <property type="molecule type" value="Genomic_DNA"/>
</dbReference>
<accession>A0ABR1NDS9</accession>